<sequence>MLQSKQPVPAAVGASPLTIVFAGSSPAAVGCSLAPAVRV</sequence>
<dbReference type="EMBL" id="GBRH01181636">
    <property type="protein sequence ID" value="JAE16260.1"/>
    <property type="molecule type" value="Transcribed_RNA"/>
</dbReference>
<protein>
    <submittedName>
        <fullName evidence="1">Uncharacterized protein</fullName>
    </submittedName>
</protein>
<dbReference type="AlphaFoldDB" id="A0A0A9FTR0"/>
<evidence type="ECO:0000313" key="1">
    <source>
        <dbReference type="EMBL" id="JAE16260.1"/>
    </source>
</evidence>
<proteinExistence type="predicted"/>
<reference evidence="1" key="2">
    <citation type="journal article" date="2015" name="Data Brief">
        <title>Shoot transcriptome of the giant reed, Arundo donax.</title>
        <authorList>
            <person name="Barrero R.A."/>
            <person name="Guerrero F.D."/>
            <person name="Moolhuijzen P."/>
            <person name="Goolsby J.A."/>
            <person name="Tidwell J."/>
            <person name="Bellgard S.E."/>
            <person name="Bellgard M.I."/>
        </authorList>
    </citation>
    <scope>NUCLEOTIDE SEQUENCE</scope>
    <source>
        <tissue evidence="1">Shoot tissue taken approximately 20 cm above the soil surface</tissue>
    </source>
</reference>
<organism evidence="1">
    <name type="scientific">Arundo donax</name>
    <name type="common">Giant reed</name>
    <name type="synonym">Donax arundinaceus</name>
    <dbReference type="NCBI Taxonomy" id="35708"/>
    <lineage>
        <taxon>Eukaryota</taxon>
        <taxon>Viridiplantae</taxon>
        <taxon>Streptophyta</taxon>
        <taxon>Embryophyta</taxon>
        <taxon>Tracheophyta</taxon>
        <taxon>Spermatophyta</taxon>
        <taxon>Magnoliopsida</taxon>
        <taxon>Liliopsida</taxon>
        <taxon>Poales</taxon>
        <taxon>Poaceae</taxon>
        <taxon>PACMAD clade</taxon>
        <taxon>Arundinoideae</taxon>
        <taxon>Arundineae</taxon>
        <taxon>Arundo</taxon>
    </lineage>
</organism>
<reference evidence="1" key="1">
    <citation type="submission" date="2014-09" db="EMBL/GenBank/DDBJ databases">
        <authorList>
            <person name="Magalhaes I.L.F."/>
            <person name="Oliveira U."/>
            <person name="Santos F.R."/>
            <person name="Vidigal T.H.D.A."/>
            <person name="Brescovit A.D."/>
            <person name="Santos A.J."/>
        </authorList>
    </citation>
    <scope>NUCLEOTIDE SEQUENCE</scope>
    <source>
        <tissue evidence="1">Shoot tissue taken approximately 20 cm above the soil surface</tissue>
    </source>
</reference>
<accession>A0A0A9FTR0</accession>
<dbReference type="PROSITE" id="PS51257">
    <property type="entry name" value="PROKAR_LIPOPROTEIN"/>
    <property type="match status" value="1"/>
</dbReference>
<name>A0A0A9FTR0_ARUDO</name>